<sequence>MGTREGGQGGQGEERSEGGVCSLDIHRDTSVKSCVLSMAKPRPLVAVGIERKHVQARQRRPLRGFNFFTCTAWKKCHRERGEIPQCFAFAHETSPNQSVREARSSSGQKLLECKKLGLPTGNKLGGGGAGACFLLAALLPGLGASGPLGLEPTRIASAADGRGKGPS</sequence>
<protein>
    <submittedName>
        <fullName evidence="2">Uncharacterized protein</fullName>
    </submittedName>
</protein>
<dbReference type="EMBL" id="PPTA01000003">
    <property type="protein sequence ID" value="TFB04945.1"/>
    <property type="molecule type" value="Genomic_DNA"/>
</dbReference>
<accession>A0ABY2HC76</accession>
<gene>
    <name evidence="2" type="ORF">CCMA1212_002797</name>
</gene>
<dbReference type="GeneID" id="300574620"/>
<feature type="compositionally biased region" description="Gly residues" evidence="1">
    <location>
        <begin position="1"/>
        <end position="11"/>
    </location>
</feature>
<reference evidence="2 3" key="1">
    <citation type="submission" date="2018-01" db="EMBL/GenBank/DDBJ databases">
        <title>Genome characterization of the sugarcane-associated fungus Trichoderma ghanense CCMA-1212 and their application in lignocelulose bioconversion.</title>
        <authorList>
            <person name="Steindorff A.S."/>
            <person name="Mendes T.D."/>
            <person name="Vilela E.S.D."/>
            <person name="Rodrigues D.S."/>
            <person name="Formighieri E.F."/>
            <person name="Melo I.S."/>
            <person name="Favaro L.C.L."/>
        </authorList>
    </citation>
    <scope>NUCLEOTIDE SEQUENCE [LARGE SCALE GENOMIC DNA]</scope>
    <source>
        <strain evidence="2 3">CCMA-1212</strain>
    </source>
</reference>
<organism evidence="2 3">
    <name type="scientific">Trichoderma ghanense</name>
    <dbReference type="NCBI Taxonomy" id="65468"/>
    <lineage>
        <taxon>Eukaryota</taxon>
        <taxon>Fungi</taxon>
        <taxon>Dikarya</taxon>
        <taxon>Ascomycota</taxon>
        <taxon>Pezizomycotina</taxon>
        <taxon>Sordariomycetes</taxon>
        <taxon>Hypocreomycetidae</taxon>
        <taxon>Hypocreales</taxon>
        <taxon>Hypocreaceae</taxon>
        <taxon>Trichoderma</taxon>
    </lineage>
</organism>
<dbReference type="Proteomes" id="UP001642720">
    <property type="component" value="Unassembled WGS sequence"/>
</dbReference>
<evidence type="ECO:0000313" key="2">
    <source>
        <dbReference type="EMBL" id="TFB04945.1"/>
    </source>
</evidence>
<feature type="region of interest" description="Disordered" evidence="1">
    <location>
        <begin position="1"/>
        <end position="20"/>
    </location>
</feature>
<evidence type="ECO:0000313" key="3">
    <source>
        <dbReference type="Proteomes" id="UP001642720"/>
    </source>
</evidence>
<evidence type="ECO:0000256" key="1">
    <source>
        <dbReference type="SAM" id="MobiDB-lite"/>
    </source>
</evidence>
<dbReference type="RefSeq" id="XP_073561146.1">
    <property type="nucleotide sequence ID" value="XM_073700170.1"/>
</dbReference>
<keyword evidence="3" id="KW-1185">Reference proteome</keyword>
<name>A0ABY2HC76_9HYPO</name>
<comment type="caution">
    <text evidence="2">The sequence shown here is derived from an EMBL/GenBank/DDBJ whole genome shotgun (WGS) entry which is preliminary data.</text>
</comment>
<proteinExistence type="predicted"/>